<feature type="transmembrane region" description="Helical" evidence="9">
    <location>
        <begin position="878"/>
        <end position="896"/>
    </location>
</feature>
<dbReference type="GO" id="GO:0015562">
    <property type="term" value="F:efflux transmembrane transporter activity"/>
    <property type="evidence" value="ECO:0007669"/>
    <property type="project" value="InterPro"/>
</dbReference>
<keyword evidence="6 9" id="KW-0812">Transmembrane</keyword>
<organism evidence="10 11">
    <name type="scientific">Cyclobacterium lianum</name>
    <dbReference type="NCBI Taxonomy" id="388280"/>
    <lineage>
        <taxon>Bacteria</taxon>
        <taxon>Pseudomonadati</taxon>
        <taxon>Bacteroidota</taxon>
        <taxon>Cytophagia</taxon>
        <taxon>Cytophagales</taxon>
        <taxon>Cyclobacteriaceae</taxon>
        <taxon>Cyclobacterium</taxon>
    </lineage>
</organism>
<evidence type="ECO:0000256" key="3">
    <source>
        <dbReference type="ARBA" id="ARBA00022448"/>
    </source>
</evidence>
<dbReference type="SUPFAM" id="SSF82693">
    <property type="entry name" value="Multidrug efflux transporter AcrB pore domain, PN1, PN2, PC1 and PC2 subdomains"/>
    <property type="match status" value="4"/>
</dbReference>
<feature type="transmembrane region" description="Helical" evidence="9">
    <location>
        <begin position="1007"/>
        <end position="1033"/>
    </location>
</feature>
<gene>
    <name evidence="10" type="ORF">SAMN04488057_11785</name>
</gene>
<evidence type="ECO:0000256" key="8">
    <source>
        <dbReference type="ARBA" id="ARBA00023136"/>
    </source>
</evidence>
<evidence type="ECO:0000313" key="11">
    <source>
        <dbReference type="Proteomes" id="UP000184513"/>
    </source>
</evidence>
<feature type="transmembrane region" description="Helical" evidence="9">
    <location>
        <begin position="974"/>
        <end position="995"/>
    </location>
</feature>
<feature type="transmembrane region" description="Helical" evidence="9">
    <location>
        <begin position="903"/>
        <end position="924"/>
    </location>
</feature>
<dbReference type="InterPro" id="IPR001036">
    <property type="entry name" value="Acrflvin-R"/>
</dbReference>
<evidence type="ECO:0000256" key="7">
    <source>
        <dbReference type="ARBA" id="ARBA00022989"/>
    </source>
</evidence>
<dbReference type="PRINTS" id="PR00702">
    <property type="entry name" value="ACRIFLAVINRP"/>
</dbReference>
<proteinExistence type="inferred from homology"/>
<dbReference type="Gene3D" id="1.20.1640.10">
    <property type="entry name" value="Multidrug efflux transporter AcrB transmembrane domain"/>
    <property type="match status" value="2"/>
</dbReference>
<comment type="similarity">
    <text evidence="2">Belongs to the resistance-nodulation-cell division (RND) (TC 2.A.6) family.</text>
</comment>
<dbReference type="STRING" id="388280.SAMN04488057_11785"/>
<keyword evidence="3" id="KW-0813">Transport</keyword>
<evidence type="ECO:0000256" key="5">
    <source>
        <dbReference type="ARBA" id="ARBA00022519"/>
    </source>
</evidence>
<dbReference type="Pfam" id="PF00873">
    <property type="entry name" value="ACR_tran"/>
    <property type="match status" value="1"/>
</dbReference>
<dbReference type="FunFam" id="1.20.1640.10:FF:000001">
    <property type="entry name" value="Efflux pump membrane transporter"/>
    <property type="match status" value="1"/>
</dbReference>
<dbReference type="EMBL" id="FRCY01000017">
    <property type="protein sequence ID" value="SHN29661.1"/>
    <property type="molecule type" value="Genomic_DNA"/>
</dbReference>
<dbReference type="SUPFAM" id="SSF82714">
    <property type="entry name" value="Multidrug efflux transporter AcrB TolC docking domain, DN and DC subdomains"/>
    <property type="match status" value="2"/>
</dbReference>
<evidence type="ECO:0000256" key="1">
    <source>
        <dbReference type="ARBA" id="ARBA00004429"/>
    </source>
</evidence>
<dbReference type="AlphaFoldDB" id="A0A1M7QF78"/>
<comment type="subcellular location">
    <subcellularLocation>
        <location evidence="1">Cell inner membrane</location>
        <topology evidence="1">Multi-pass membrane protein</topology>
    </subcellularLocation>
</comment>
<dbReference type="SUPFAM" id="SSF82866">
    <property type="entry name" value="Multidrug efflux transporter AcrB transmembrane domain"/>
    <property type="match status" value="2"/>
</dbReference>
<sequence length="1055" mass="115443">MISSTFIKRPNLAIVLSLVLLLLGTLAIFNLPVSQYPNITPPIIQVTATYTGADAETIEQTVATPLETQINGTPGMAYIESTSSNEGRMTMNITFEVGTDIDIAAVEVQNRINVAEALLPEEVRRLGITIRKRNPSLLMIVSMFSPEGTHDIDFLNNYANIYVKNELLRVPGVGDIFTRAQDFSMRIWLQPDKLYQTGLSAGEVIDALRGQNIQVAAGALGTPPQQGYQSFEYTLFTNGRLNSEEEFENVIVKSASDGDKLVYLRDVARVELGRFDYSVNNFTDGKPAAYLIVYQTPDSNILDVEEGIIETMEVIQENFPSDMEYVIPFESASVVRVSIGEVVEALVLALLLVSLVVFIFLQNWRTTLIPILIIPVSIIGTFALFIPLGFSINNLTLFGFVLAIGIVVDDAIVVVEATMGYMEKEKLKAREAVSKAMKDISGPVIAMSLIIAAVFIPVGFIPGIVGRLYQQFAMAIAASGLISGFVALSLTPALCSLILKPSKSAQNGRGIQRFFAWFNRKFEVSGNRYIQSVEKSFSRARYYLAGLVVLILVTVFLFNIKPSGFIPNEDEGRLFITYELPEGASTSRSLETIKKLMEILGEEEDIFHFTAVTGLNAINFSSKSNSGTVFSQLQPWSKREGEGQNAFEIRDRLLRELNEKVPEAKIVIVAPSAIPGLGSTSGFSVVVQDLDGTSSINEFETEVKEFVSLLNGTTEIENAFTFFSATTPSYRVELDREKTARLGVNIGDAYASMQTYLGSTYVNDFILYGRNFRVIAQADTSFREDLSALEQIYVKNTSGAMLPLSNLVSTEVIENAPLISHFNLFRSSTINGDAAQGYSSGQTIEKINELTGTELPPGYGIDFAGVSREEIKSGGSTILIFVLSIVFVFLCLTALYESWSVPFSVLLAVPTGVFGAIITLLLFPSLTNNVYAQIGLLTLIGLAAKNAILIVEYAKERVDRGIPIPRAAAMAAKLRLRPILMTSFAFILGVLPLAFSSGAGSVARRTIGWTVAGGMFSATFFTLFLVPVLFFLVSKLAYSKKELEKLAAENRESEA</sequence>
<dbReference type="GO" id="GO:0042910">
    <property type="term" value="F:xenobiotic transmembrane transporter activity"/>
    <property type="evidence" value="ECO:0007669"/>
    <property type="project" value="TreeGrafter"/>
</dbReference>
<evidence type="ECO:0000313" key="10">
    <source>
        <dbReference type="EMBL" id="SHN29661.1"/>
    </source>
</evidence>
<feature type="transmembrane region" description="Helical" evidence="9">
    <location>
        <begin position="342"/>
        <end position="361"/>
    </location>
</feature>
<feature type="transmembrane region" description="Helical" evidence="9">
    <location>
        <begin position="396"/>
        <end position="419"/>
    </location>
</feature>
<evidence type="ECO:0000256" key="6">
    <source>
        <dbReference type="ARBA" id="ARBA00022692"/>
    </source>
</evidence>
<dbReference type="NCBIfam" id="TIGR00915">
    <property type="entry name" value="2A0602"/>
    <property type="match status" value="1"/>
</dbReference>
<protein>
    <submittedName>
        <fullName evidence="10">Hydrophobic/amphiphilic exporter-1, HAE1 family</fullName>
    </submittedName>
</protein>
<dbReference type="Proteomes" id="UP000184513">
    <property type="component" value="Unassembled WGS sequence"/>
</dbReference>
<dbReference type="FunFam" id="3.30.70.1430:FF:000001">
    <property type="entry name" value="Efflux pump membrane transporter"/>
    <property type="match status" value="1"/>
</dbReference>
<dbReference type="GO" id="GO:0005886">
    <property type="term" value="C:plasma membrane"/>
    <property type="evidence" value="ECO:0007669"/>
    <property type="project" value="UniProtKB-SubCell"/>
</dbReference>
<dbReference type="InterPro" id="IPR004764">
    <property type="entry name" value="MdtF-like"/>
</dbReference>
<dbReference type="InterPro" id="IPR027463">
    <property type="entry name" value="AcrB_DN_DC_subdom"/>
</dbReference>
<dbReference type="PANTHER" id="PTHR32063">
    <property type="match status" value="1"/>
</dbReference>
<dbReference type="OrthoDB" id="9758234at2"/>
<keyword evidence="7 9" id="KW-1133">Transmembrane helix</keyword>
<dbReference type="PANTHER" id="PTHR32063:SF11">
    <property type="entry name" value="CATION OR DRUG EFFLUX SYSTEM PROTEIN"/>
    <property type="match status" value="1"/>
</dbReference>
<keyword evidence="5" id="KW-0997">Cell inner membrane</keyword>
<feature type="transmembrane region" description="Helical" evidence="9">
    <location>
        <begin position="368"/>
        <end position="390"/>
    </location>
</feature>
<feature type="transmembrane region" description="Helical" evidence="9">
    <location>
        <begin position="542"/>
        <end position="560"/>
    </location>
</feature>
<dbReference type="GO" id="GO:0009636">
    <property type="term" value="P:response to toxic substance"/>
    <property type="evidence" value="ECO:0007669"/>
    <property type="project" value="UniProtKB-ARBA"/>
</dbReference>
<reference evidence="10 11" key="1">
    <citation type="submission" date="2016-11" db="EMBL/GenBank/DDBJ databases">
        <authorList>
            <person name="Jaros S."/>
            <person name="Januszkiewicz K."/>
            <person name="Wedrychowicz H."/>
        </authorList>
    </citation>
    <scope>NUCLEOTIDE SEQUENCE [LARGE SCALE GENOMIC DNA]</scope>
    <source>
        <strain evidence="10 11">CGMCC 1.6102</strain>
    </source>
</reference>
<dbReference type="Gene3D" id="3.30.70.1320">
    <property type="entry name" value="Multidrug efflux transporter AcrB pore domain like"/>
    <property type="match status" value="1"/>
</dbReference>
<feature type="transmembrane region" description="Helical" evidence="9">
    <location>
        <begin position="472"/>
        <end position="499"/>
    </location>
</feature>
<dbReference type="Gene3D" id="3.30.70.1430">
    <property type="entry name" value="Multidrug efflux transporter AcrB pore domain"/>
    <property type="match status" value="2"/>
</dbReference>
<evidence type="ECO:0000256" key="9">
    <source>
        <dbReference type="SAM" id="Phobius"/>
    </source>
</evidence>
<feature type="transmembrane region" description="Helical" evidence="9">
    <location>
        <begin position="440"/>
        <end position="460"/>
    </location>
</feature>
<name>A0A1M7QF78_9BACT</name>
<keyword evidence="11" id="KW-1185">Reference proteome</keyword>
<keyword evidence="4" id="KW-1003">Cell membrane</keyword>
<keyword evidence="8 9" id="KW-0472">Membrane</keyword>
<dbReference type="Gene3D" id="3.30.2090.10">
    <property type="entry name" value="Multidrug efflux transporter AcrB TolC docking domain, DN and DC subdomains"/>
    <property type="match status" value="2"/>
</dbReference>
<dbReference type="RefSeq" id="WP_073097338.1">
    <property type="nucleotide sequence ID" value="NZ_FRCY01000017.1"/>
</dbReference>
<accession>A0A1M7QF78</accession>
<evidence type="ECO:0000256" key="2">
    <source>
        <dbReference type="ARBA" id="ARBA00010942"/>
    </source>
</evidence>
<dbReference type="Gene3D" id="3.30.70.1440">
    <property type="entry name" value="Multidrug efflux transporter AcrB pore domain"/>
    <property type="match status" value="1"/>
</dbReference>
<evidence type="ECO:0000256" key="4">
    <source>
        <dbReference type="ARBA" id="ARBA00022475"/>
    </source>
</evidence>
<feature type="transmembrane region" description="Helical" evidence="9">
    <location>
        <begin position="930"/>
        <end position="953"/>
    </location>
</feature>